<comment type="caution">
    <text evidence="6">The sequence shown here is derived from an EMBL/GenBank/DDBJ whole genome shotgun (WGS) entry which is preliminary data.</text>
</comment>
<keyword evidence="7" id="KW-1185">Reference proteome</keyword>
<dbReference type="OrthoDB" id="309023at2"/>
<feature type="transmembrane region" description="Helical" evidence="5">
    <location>
        <begin position="12"/>
        <end position="30"/>
    </location>
</feature>
<feature type="transmembrane region" description="Helical" evidence="5">
    <location>
        <begin position="125"/>
        <end position="142"/>
    </location>
</feature>
<dbReference type="GO" id="GO:0046583">
    <property type="term" value="F:monoatomic cation efflux transmembrane transporter activity"/>
    <property type="evidence" value="ECO:0007669"/>
    <property type="project" value="TreeGrafter"/>
</dbReference>
<reference evidence="6 7" key="1">
    <citation type="journal article" date="2011" name="J. Bacteriol.">
        <title>Draft genome sequence of Caloramator australicus strain RC3T, a thermoanaerobe from the Great Artesian Basin of Australia.</title>
        <authorList>
            <person name="Ogg C.D."/>
            <person name="Patel B.K.C."/>
        </authorList>
    </citation>
    <scope>NUCLEOTIDE SEQUENCE [LARGE SCALE GENOMIC DNA]</scope>
    <source>
        <strain evidence="6 7">RC3</strain>
    </source>
</reference>
<sequence>MQGIIKKVPIPMAGLMLALASLGNLLAGYSDVLRGILGGISFILFLLLVIKLTLYYKDILKDLENPVVASVAPTFFMGMMILSTYVKNFNQSIAFGVWVIGLIMHAAYIVYFTKKFILNFDFKKVFVSYFVVYVGIVAASIPSPLYGMKSIGQVIFWFGFVSYIILLPLIFYRLLKIKNIPEPAIPTTAILTAPANLCLAGYLSAFDEKNKLIIYLLLMLSVIMFVAILIYLPSILKLKFYPSFSSLTFPFVITAIAMKGTNVFFGKSGVNISFFKYYVSFLEILASVMVLYVFINYISFLFGEREKQEKKITA</sequence>
<dbReference type="Proteomes" id="UP000007652">
    <property type="component" value="Unassembled WGS sequence"/>
</dbReference>
<dbReference type="PANTHER" id="PTHR37955:SF1">
    <property type="entry name" value="DEP DOMAIN-CONTAINING PROTEIN"/>
    <property type="match status" value="1"/>
</dbReference>
<feature type="transmembrane region" description="Helical" evidence="5">
    <location>
        <begin position="212"/>
        <end position="232"/>
    </location>
</feature>
<name>I7K5X1_9CLOT</name>
<feature type="transmembrane region" description="Helical" evidence="5">
    <location>
        <begin position="184"/>
        <end position="206"/>
    </location>
</feature>
<feature type="transmembrane region" description="Helical" evidence="5">
    <location>
        <begin position="244"/>
        <end position="265"/>
    </location>
</feature>
<dbReference type="CDD" id="cd09325">
    <property type="entry name" value="TDT_C4-dicarb_trans"/>
    <property type="match status" value="1"/>
</dbReference>
<keyword evidence="2 5" id="KW-0812">Transmembrane</keyword>
<gene>
    <name evidence="6" type="ORF">CAAU_0845</name>
</gene>
<dbReference type="eggNOG" id="COG1275">
    <property type="taxonomic scope" value="Bacteria"/>
</dbReference>
<evidence type="ECO:0000256" key="2">
    <source>
        <dbReference type="ARBA" id="ARBA00022692"/>
    </source>
</evidence>
<keyword evidence="3 5" id="KW-1133">Transmembrane helix</keyword>
<comment type="subcellular location">
    <subcellularLocation>
        <location evidence="1">Membrane</location>
        <topology evidence="1">Multi-pass membrane protein</topology>
    </subcellularLocation>
</comment>
<feature type="transmembrane region" description="Helical" evidence="5">
    <location>
        <begin position="154"/>
        <end position="172"/>
    </location>
</feature>
<feature type="transmembrane region" description="Helical" evidence="5">
    <location>
        <begin position="67"/>
        <end position="86"/>
    </location>
</feature>
<proteinExistence type="predicted"/>
<evidence type="ECO:0000256" key="1">
    <source>
        <dbReference type="ARBA" id="ARBA00004141"/>
    </source>
</evidence>
<evidence type="ECO:0000256" key="3">
    <source>
        <dbReference type="ARBA" id="ARBA00022989"/>
    </source>
</evidence>
<feature type="transmembrane region" description="Helical" evidence="5">
    <location>
        <begin position="92"/>
        <end position="113"/>
    </location>
</feature>
<evidence type="ECO:0000313" key="6">
    <source>
        <dbReference type="EMBL" id="CCJ32929.1"/>
    </source>
</evidence>
<dbReference type="GO" id="GO:0005886">
    <property type="term" value="C:plasma membrane"/>
    <property type="evidence" value="ECO:0007669"/>
    <property type="project" value="TreeGrafter"/>
</dbReference>
<evidence type="ECO:0000256" key="5">
    <source>
        <dbReference type="SAM" id="Phobius"/>
    </source>
</evidence>
<dbReference type="EMBL" id="CAKP01000038">
    <property type="protein sequence ID" value="CCJ32929.1"/>
    <property type="molecule type" value="Genomic_DNA"/>
</dbReference>
<evidence type="ECO:0000313" key="7">
    <source>
        <dbReference type="Proteomes" id="UP000007652"/>
    </source>
</evidence>
<evidence type="ECO:0000256" key="4">
    <source>
        <dbReference type="ARBA" id="ARBA00023136"/>
    </source>
</evidence>
<dbReference type="InterPro" id="IPR038665">
    <property type="entry name" value="Voltage-dep_anion_channel_sf"/>
</dbReference>
<protein>
    <submittedName>
        <fullName evidence="6">C4-dicarboxylate transporter/malic acid transport protein</fullName>
    </submittedName>
</protein>
<feature type="transmembrane region" description="Helical" evidence="5">
    <location>
        <begin position="36"/>
        <end position="55"/>
    </location>
</feature>
<accession>I7K5X1</accession>
<dbReference type="AlphaFoldDB" id="I7K5X1"/>
<dbReference type="STRING" id="857293.CAAU_0845"/>
<dbReference type="PANTHER" id="PTHR37955">
    <property type="entry name" value="TELLURITE RESISTANCE PROTEIN TEHA"/>
    <property type="match status" value="1"/>
</dbReference>
<dbReference type="RefSeq" id="WP_008908204.1">
    <property type="nucleotide sequence ID" value="NZ_CAKP01000038.1"/>
</dbReference>
<dbReference type="InterPro" id="IPR052951">
    <property type="entry name" value="Tellurite_res_ion_channel"/>
</dbReference>
<dbReference type="InterPro" id="IPR004695">
    <property type="entry name" value="SLAC1/Mae1/Ssu1/TehA"/>
</dbReference>
<dbReference type="Gene3D" id="1.50.10.150">
    <property type="entry name" value="Voltage-dependent anion channel"/>
    <property type="match status" value="1"/>
</dbReference>
<keyword evidence="4 5" id="KW-0472">Membrane</keyword>
<organism evidence="6 7">
    <name type="scientific">Caloramator australicus RC3</name>
    <dbReference type="NCBI Taxonomy" id="857293"/>
    <lineage>
        <taxon>Bacteria</taxon>
        <taxon>Bacillati</taxon>
        <taxon>Bacillota</taxon>
        <taxon>Clostridia</taxon>
        <taxon>Eubacteriales</taxon>
        <taxon>Clostridiaceae</taxon>
        <taxon>Caloramator</taxon>
    </lineage>
</organism>
<feature type="transmembrane region" description="Helical" evidence="5">
    <location>
        <begin position="277"/>
        <end position="302"/>
    </location>
</feature>
<dbReference type="Pfam" id="PF03595">
    <property type="entry name" value="SLAC1"/>
    <property type="match status" value="1"/>
</dbReference>